<protein>
    <submittedName>
        <fullName evidence="1">Gamma-glutamylcyclotransferase</fullName>
    </submittedName>
</protein>
<dbReference type="EMBL" id="JAOWKX010000001">
    <property type="protein sequence ID" value="MCV2883576.1"/>
    <property type="molecule type" value="Genomic_DNA"/>
</dbReference>
<dbReference type="CDD" id="cd06661">
    <property type="entry name" value="GGCT_like"/>
    <property type="match status" value="1"/>
</dbReference>
<dbReference type="Proteomes" id="UP001652504">
    <property type="component" value="Unassembled WGS sequence"/>
</dbReference>
<reference evidence="1 2" key="1">
    <citation type="submission" date="2022-10" db="EMBL/GenBank/DDBJ databases">
        <title>Aestuariibacter sp. AA17 isolated from Montipora capitata coral fragment.</title>
        <authorList>
            <person name="Emsley S.A."/>
            <person name="Pfannmuller K.M."/>
            <person name="Loughran R.M."/>
            <person name="Shlafstein M."/>
            <person name="Papke E."/>
            <person name="Saw J.H."/>
            <person name="Ushijima B."/>
            <person name="Videau P."/>
        </authorList>
    </citation>
    <scope>NUCLEOTIDE SEQUENCE [LARGE SCALE GENOMIC DNA]</scope>
    <source>
        <strain evidence="1 2">AA17</strain>
    </source>
</reference>
<dbReference type="InterPro" id="IPR013024">
    <property type="entry name" value="GGCT-like"/>
</dbReference>
<evidence type="ECO:0000313" key="2">
    <source>
        <dbReference type="Proteomes" id="UP001652504"/>
    </source>
</evidence>
<comment type="caution">
    <text evidence="1">The sequence shown here is derived from an EMBL/GenBank/DDBJ whole genome shotgun (WGS) entry which is preliminary data.</text>
</comment>
<name>A0ABT3A5D9_9ALTE</name>
<dbReference type="RefSeq" id="WP_263710772.1">
    <property type="nucleotide sequence ID" value="NZ_JAOWKX010000001.1"/>
</dbReference>
<gene>
    <name evidence="1" type="ORF">OE749_02540</name>
</gene>
<accession>A0ABT3A5D9</accession>
<organism evidence="1 2">
    <name type="scientific">Fluctibacter corallii</name>
    <dbReference type="NCBI Taxonomy" id="2984329"/>
    <lineage>
        <taxon>Bacteria</taxon>
        <taxon>Pseudomonadati</taxon>
        <taxon>Pseudomonadota</taxon>
        <taxon>Gammaproteobacteria</taxon>
        <taxon>Alteromonadales</taxon>
        <taxon>Alteromonadaceae</taxon>
        <taxon>Fluctibacter</taxon>
    </lineage>
</organism>
<proteinExistence type="predicted"/>
<evidence type="ECO:0000313" key="1">
    <source>
        <dbReference type="EMBL" id="MCV2883576.1"/>
    </source>
</evidence>
<sequence length="195" mass="21861">MARSWLFGYGSLLSVQSRLAHSTIRGEAIPARLTGWQRKWVTRSENELQTYVGAVKSSDTEMNGVLLPLDKSCTVLQAREKDYQFSPVAKSSLDFMSDSVSNTDTFWICETLKEHNANDTFPITQSYVDTCLIGCYEVGGHQAVEAFVHTTHGWENAWVNDRLNPSYPRRAVLEAGNFALIDTLLASTGILQHRK</sequence>
<keyword evidence="2" id="KW-1185">Reference proteome</keyword>